<evidence type="ECO:0000256" key="3">
    <source>
        <dbReference type="SAM" id="Coils"/>
    </source>
</evidence>
<dbReference type="OrthoDB" id="642895at2759"/>
<accession>A0A811RVA8</accession>
<comment type="similarity">
    <text evidence="1">Belongs to the MAP65/ASE1 family.</text>
</comment>
<dbReference type="PANTHER" id="PTHR19321">
    <property type="entry name" value="PROTEIN REGULATOR OF CYTOKINESIS 1 PRC1-RELATED"/>
    <property type="match status" value="1"/>
</dbReference>
<keyword evidence="6" id="KW-1185">Reference proteome</keyword>
<evidence type="ECO:0000313" key="6">
    <source>
        <dbReference type="Proteomes" id="UP000604825"/>
    </source>
</evidence>
<feature type="compositionally biased region" description="Basic and acidic residues" evidence="4">
    <location>
        <begin position="438"/>
        <end position="454"/>
    </location>
</feature>
<feature type="compositionally biased region" description="Polar residues" evidence="4">
    <location>
        <begin position="477"/>
        <end position="486"/>
    </location>
</feature>
<feature type="region of interest" description="Disordered" evidence="4">
    <location>
        <begin position="438"/>
        <end position="457"/>
    </location>
</feature>
<dbReference type="GO" id="GO:0005737">
    <property type="term" value="C:cytoplasm"/>
    <property type="evidence" value="ECO:0007669"/>
    <property type="project" value="TreeGrafter"/>
</dbReference>
<feature type="coiled-coil region" evidence="3">
    <location>
        <begin position="148"/>
        <end position="175"/>
    </location>
</feature>
<evidence type="ECO:0000256" key="1">
    <source>
        <dbReference type="ARBA" id="ARBA00006187"/>
    </source>
</evidence>
<keyword evidence="3" id="KW-0175">Coiled coil</keyword>
<comment type="caution">
    <text evidence="5">The sequence shown here is derived from an EMBL/GenBank/DDBJ whole genome shotgun (WGS) entry which is preliminary data.</text>
</comment>
<evidence type="ECO:0000313" key="5">
    <source>
        <dbReference type="EMBL" id="CAD6333837.1"/>
    </source>
</evidence>
<feature type="region of interest" description="Disordered" evidence="4">
    <location>
        <begin position="471"/>
        <end position="506"/>
    </location>
</feature>
<evidence type="ECO:0000256" key="2">
    <source>
        <dbReference type="ARBA" id="ARBA00022701"/>
    </source>
</evidence>
<organism evidence="5 6">
    <name type="scientific">Miscanthus lutarioriparius</name>
    <dbReference type="NCBI Taxonomy" id="422564"/>
    <lineage>
        <taxon>Eukaryota</taxon>
        <taxon>Viridiplantae</taxon>
        <taxon>Streptophyta</taxon>
        <taxon>Embryophyta</taxon>
        <taxon>Tracheophyta</taxon>
        <taxon>Spermatophyta</taxon>
        <taxon>Magnoliopsida</taxon>
        <taxon>Liliopsida</taxon>
        <taxon>Poales</taxon>
        <taxon>Poaceae</taxon>
        <taxon>PACMAD clade</taxon>
        <taxon>Panicoideae</taxon>
        <taxon>Andropogonodae</taxon>
        <taxon>Andropogoneae</taxon>
        <taxon>Saccharinae</taxon>
        <taxon>Miscanthus</taxon>
    </lineage>
</organism>
<keyword evidence="2" id="KW-0493">Microtubule</keyword>
<dbReference type="GO" id="GO:0008017">
    <property type="term" value="F:microtubule binding"/>
    <property type="evidence" value="ECO:0007669"/>
    <property type="project" value="InterPro"/>
</dbReference>
<proteinExistence type="inferred from homology"/>
<dbReference type="PANTHER" id="PTHR19321:SF4">
    <property type="entry name" value="65-KDA MICROTUBULE-ASSOCIATED PROTEIN 5"/>
    <property type="match status" value="1"/>
</dbReference>
<dbReference type="EMBL" id="CAJGYO010000017">
    <property type="protein sequence ID" value="CAD6333837.1"/>
    <property type="molecule type" value="Genomic_DNA"/>
</dbReference>
<dbReference type="GO" id="GO:0005819">
    <property type="term" value="C:spindle"/>
    <property type="evidence" value="ECO:0007669"/>
    <property type="project" value="TreeGrafter"/>
</dbReference>
<gene>
    <name evidence="5" type="ORF">NCGR_LOCUS57935</name>
</gene>
<dbReference type="Gene3D" id="1.20.58.1520">
    <property type="match status" value="1"/>
</dbReference>
<name>A0A811RVA8_9POAL</name>
<dbReference type="Proteomes" id="UP000604825">
    <property type="component" value="Unassembled WGS sequence"/>
</dbReference>
<dbReference type="AlphaFoldDB" id="A0A811RVA8"/>
<evidence type="ECO:0000256" key="4">
    <source>
        <dbReference type="SAM" id="MobiDB-lite"/>
    </source>
</evidence>
<protein>
    <submittedName>
        <fullName evidence="5">Uncharacterized protein</fullName>
    </submittedName>
</protein>
<dbReference type="Pfam" id="PF03999">
    <property type="entry name" value="MAP65_ASE1"/>
    <property type="match status" value="2"/>
</dbReference>
<dbReference type="InterPro" id="IPR007145">
    <property type="entry name" value="MAP65_Ase1_PRC1"/>
</dbReference>
<dbReference type="GO" id="GO:0005874">
    <property type="term" value="C:microtubule"/>
    <property type="evidence" value="ECO:0007669"/>
    <property type="project" value="UniProtKB-KW"/>
</dbReference>
<dbReference type="GO" id="GO:0000226">
    <property type="term" value="P:microtubule cytoskeleton organization"/>
    <property type="evidence" value="ECO:0007669"/>
    <property type="project" value="InterPro"/>
</dbReference>
<sequence length="537" mass="61280">MPPRSVSCGSLLQELQELWGEIGQGEMERDRMILQLEEDCLNVYRQKVNQTRKQKADLLQELSFGEADIDKILSALGERETFPRSEKLGGTLMEQLAKIEPVLEDLRRRRDDRVNDFRAIQLQIVRLQAEISGAIDHGDPAAPMVDENDLSLKRLGELKEQLNDLQTEKECRLQKIDIQTNSIQEMCNIMSIDLKKALKDVHPSYAELGRGKPMSISNDSLDRLSEKVHALNHEKKQRLWKLQDLGSTLIELWNLMDTPTDEQRSFDHVTSLIKVSPNTVMPPGCLAYELIEKEIFRSVHMDINSDTERRTLSDLIDFGRADLSELLTRMDIRIAEAKEHALSRKDILEKVEKWTSASEEETWLDEYERDQNHYNAGRGAHINLKCAEKARTLVSKLPSLVENLTAKIKAWEKEKGIPFMFNKVRLLDCLEEYTCTRQQKEEEKRRSRELKKLPSTDQGAKFVTKPIRPLSARKPLGSSNVNNIGGTPTGRRVSTPMSRKCRPSSGRVQEAVKTAVAPANYVALPKETAQTILSFEV</sequence>
<reference evidence="5" key="1">
    <citation type="submission" date="2020-10" db="EMBL/GenBank/DDBJ databases">
        <authorList>
            <person name="Han B."/>
            <person name="Lu T."/>
            <person name="Zhao Q."/>
            <person name="Huang X."/>
            <person name="Zhao Y."/>
        </authorList>
    </citation>
    <scope>NUCLEOTIDE SEQUENCE</scope>
</reference>